<dbReference type="AlphaFoldDB" id="A0A9Q0QY33"/>
<accession>A0A9Q0QY33</accession>
<evidence type="ECO:0000256" key="1">
    <source>
        <dbReference type="SAM" id="Phobius"/>
    </source>
</evidence>
<dbReference type="OrthoDB" id="665451at2759"/>
<feature type="transmembrane region" description="Helical" evidence="1">
    <location>
        <begin position="114"/>
        <end position="132"/>
    </location>
</feature>
<proteinExistence type="predicted"/>
<keyword evidence="1" id="KW-1133">Transmembrane helix</keyword>
<keyword evidence="1" id="KW-0472">Membrane</keyword>
<reference evidence="2" key="1">
    <citation type="journal article" date="2023" name="Plant J.">
        <title>The genome of the king protea, Protea cynaroides.</title>
        <authorList>
            <person name="Chang J."/>
            <person name="Duong T.A."/>
            <person name="Schoeman C."/>
            <person name="Ma X."/>
            <person name="Roodt D."/>
            <person name="Barker N."/>
            <person name="Li Z."/>
            <person name="Van de Peer Y."/>
            <person name="Mizrachi E."/>
        </authorList>
    </citation>
    <scope>NUCLEOTIDE SEQUENCE</scope>
    <source>
        <tissue evidence="2">Young leaves</tissue>
    </source>
</reference>
<gene>
    <name evidence="2" type="ORF">NE237_001424</name>
</gene>
<dbReference type="PANTHER" id="PTHR31168">
    <property type="entry name" value="OS02G0292800 PROTEIN"/>
    <property type="match status" value="1"/>
</dbReference>
<keyword evidence="3" id="KW-1185">Reference proteome</keyword>
<evidence type="ECO:0000313" key="2">
    <source>
        <dbReference type="EMBL" id="KAJ4976318.1"/>
    </source>
</evidence>
<dbReference type="Pfam" id="PF04654">
    <property type="entry name" value="DUF599"/>
    <property type="match status" value="1"/>
</dbReference>
<keyword evidence="1" id="KW-0812">Transmembrane</keyword>
<evidence type="ECO:0000313" key="3">
    <source>
        <dbReference type="Proteomes" id="UP001141806"/>
    </source>
</evidence>
<protein>
    <submittedName>
        <fullName evidence="2">Uncharacterized protein</fullName>
    </submittedName>
</protein>
<feature type="transmembrane region" description="Helical" evidence="1">
    <location>
        <begin position="175"/>
        <end position="206"/>
    </location>
</feature>
<comment type="caution">
    <text evidence="2">The sequence shown here is derived from an EMBL/GenBank/DDBJ whole genome shotgun (WGS) entry which is preliminary data.</text>
</comment>
<name>A0A9Q0QY33_9MAGN</name>
<dbReference type="InterPro" id="IPR006747">
    <property type="entry name" value="DUF599"/>
</dbReference>
<dbReference type="EMBL" id="JAMYWD010000003">
    <property type="protein sequence ID" value="KAJ4976318.1"/>
    <property type="molecule type" value="Genomic_DNA"/>
</dbReference>
<dbReference type="PANTHER" id="PTHR31168:SF21">
    <property type="entry name" value="EMB|CAB89385.1"/>
    <property type="match status" value="1"/>
</dbReference>
<feature type="transmembrane region" description="Helical" evidence="1">
    <location>
        <begin position="74"/>
        <end position="93"/>
    </location>
</feature>
<dbReference type="Proteomes" id="UP001141806">
    <property type="component" value="Unassembled WGS sequence"/>
</dbReference>
<feature type="transmembrane region" description="Helical" evidence="1">
    <location>
        <begin position="12"/>
        <end position="29"/>
    </location>
</feature>
<sequence>MDFVEDHLDLILVPAGLLIMFIYHLYLVYQILRYPSTTAVGYQNQSRMLWVESMMQGGSSSLAVSVVSNNTWSAIYLGTISLTVSSVIGAWVGSSSGYLSKNVFLVGDKSINTVNLKYISMLLAFLSAFGSFAQSAKYFIQISYFISTPSSDLPVIYVQSAMLRANNFWQLGFRLLYFAMAFLCWSFGPIPMFASCVIMVVLLSFLDFNSARPMAEAHLKMVMEEVLHWYRPMAKHPVKKKVMEV</sequence>
<organism evidence="2 3">
    <name type="scientific">Protea cynaroides</name>
    <dbReference type="NCBI Taxonomy" id="273540"/>
    <lineage>
        <taxon>Eukaryota</taxon>
        <taxon>Viridiplantae</taxon>
        <taxon>Streptophyta</taxon>
        <taxon>Embryophyta</taxon>
        <taxon>Tracheophyta</taxon>
        <taxon>Spermatophyta</taxon>
        <taxon>Magnoliopsida</taxon>
        <taxon>Proteales</taxon>
        <taxon>Proteaceae</taxon>
        <taxon>Protea</taxon>
    </lineage>
</organism>